<gene>
    <name evidence="2" type="ORF">COLO4_00913</name>
</gene>
<feature type="non-terminal residue" evidence="2">
    <location>
        <position position="1"/>
    </location>
</feature>
<sequence length="202" mass="21803">LEAKTDQKHARSLFENPGNRRIGAHALGQMRGQQHHDQAIEKGQSSHRGRHHREREQALVACGIHEQREEGHVEHDGLGVHQGDQAGLAKVVARLDVQHGLVAGPGCEHPETQPAQVGGAQPLHGMEGRGIGSQQRGNARHRHPDQHLVGRQHAGAGRHSGAYAALAGGGDQRQIARPRNQQKQKNGNNECAEIGDAEHADP</sequence>
<feature type="region of interest" description="Disordered" evidence="1">
    <location>
        <begin position="1"/>
        <end position="52"/>
    </location>
</feature>
<protein>
    <submittedName>
        <fullName evidence="2">Uncharacterized protein</fullName>
    </submittedName>
</protein>
<keyword evidence="3" id="KW-1185">Reference proteome</keyword>
<feature type="region of interest" description="Disordered" evidence="1">
    <location>
        <begin position="107"/>
        <end position="202"/>
    </location>
</feature>
<name>A0A1R3L387_9ROSI</name>
<feature type="compositionally biased region" description="Polar residues" evidence="1">
    <location>
        <begin position="179"/>
        <end position="189"/>
    </location>
</feature>
<comment type="caution">
    <text evidence="2">The sequence shown here is derived from an EMBL/GenBank/DDBJ whole genome shotgun (WGS) entry which is preliminary data.</text>
</comment>
<evidence type="ECO:0000256" key="1">
    <source>
        <dbReference type="SAM" id="MobiDB-lite"/>
    </source>
</evidence>
<dbReference type="AlphaFoldDB" id="A0A1R3L387"/>
<evidence type="ECO:0000313" key="3">
    <source>
        <dbReference type="Proteomes" id="UP000187203"/>
    </source>
</evidence>
<proteinExistence type="predicted"/>
<dbReference type="Proteomes" id="UP000187203">
    <property type="component" value="Unassembled WGS sequence"/>
</dbReference>
<reference evidence="3" key="1">
    <citation type="submission" date="2013-09" db="EMBL/GenBank/DDBJ databases">
        <title>Corchorus olitorius genome sequencing.</title>
        <authorList>
            <person name="Alam M."/>
            <person name="Haque M.S."/>
            <person name="Islam M.S."/>
            <person name="Emdad E.M."/>
            <person name="Islam M.M."/>
            <person name="Ahmed B."/>
            <person name="Halim A."/>
            <person name="Hossen Q.M.M."/>
            <person name="Hossain M.Z."/>
            <person name="Ahmed R."/>
            <person name="Khan M.M."/>
            <person name="Islam R."/>
            <person name="Rashid M.M."/>
            <person name="Khan S.A."/>
            <person name="Rahman M.S."/>
            <person name="Alam M."/>
            <person name="Yahiya A.S."/>
            <person name="Khan M.S."/>
            <person name="Azam M.S."/>
            <person name="Haque T."/>
            <person name="Lashkar M.Z.H."/>
            <person name="Akhand A.I."/>
            <person name="Morshed G."/>
            <person name="Roy S."/>
            <person name="Uddin K.S."/>
            <person name="Rabeya T."/>
            <person name="Hossain A.S."/>
            <person name="Chowdhury A."/>
            <person name="Snigdha A.R."/>
            <person name="Mortoza M.S."/>
            <person name="Matin S.A."/>
            <person name="Hoque S.M.E."/>
            <person name="Islam M.K."/>
            <person name="Roy D.K."/>
            <person name="Haider R."/>
            <person name="Moosa M.M."/>
            <person name="Elias S.M."/>
            <person name="Hasan A.M."/>
            <person name="Jahan S."/>
            <person name="Shafiuddin M."/>
            <person name="Mahmood N."/>
            <person name="Shommy N.S."/>
        </authorList>
    </citation>
    <scope>NUCLEOTIDE SEQUENCE [LARGE SCALE GENOMIC DNA]</scope>
    <source>
        <strain evidence="3">cv. O-4</strain>
    </source>
</reference>
<organism evidence="2 3">
    <name type="scientific">Corchorus olitorius</name>
    <dbReference type="NCBI Taxonomy" id="93759"/>
    <lineage>
        <taxon>Eukaryota</taxon>
        <taxon>Viridiplantae</taxon>
        <taxon>Streptophyta</taxon>
        <taxon>Embryophyta</taxon>
        <taxon>Tracheophyta</taxon>
        <taxon>Spermatophyta</taxon>
        <taxon>Magnoliopsida</taxon>
        <taxon>eudicotyledons</taxon>
        <taxon>Gunneridae</taxon>
        <taxon>Pentapetalae</taxon>
        <taxon>rosids</taxon>
        <taxon>malvids</taxon>
        <taxon>Malvales</taxon>
        <taxon>Malvaceae</taxon>
        <taxon>Grewioideae</taxon>
        <taxon>Apeibeae</taxon>
        <taxon>Corchorus</taxon>
    </lineage>
</organism>
<dbReference type="EMBL" id="AWUE01003207">
    <property type="protein sequence ID" value="OMP13806.1"/>
    <property type="molecule type" value="Genomic_DNA"/>
</dbReference>
<accession>A0A1R3L387</accession>
<evidence type="ECO:0000313" key="2">
    <source>
        <dbReference type="EMBL" id="OMP13806.1"/>
    </source>
</evidence>